<organism evidence="1 2">
    <name type="scientific">Olea europaea subsp. europaea</name>
    <dbReference type="NCBI Taxonomy" id="158383"/>
    <lineage>
        <taxon>Eukaryota</taxon>
        <taxon>Viridiplantae</taxon>
        <taxon>Streptophyta</taxon>
        <taxon>Embryophyta</taxon>
        <taxon>Tracheophyta</taxon>
        <taxon>Spermatophyta</taxon>
        <taxon>Magnoliopsida</taxon>
        <taxon>eudicotyledons</taxon>
        <taxon>Gunneridae</taxon>
        <taxon>Pentapetalae</taxon>
        <taxon>asterids</taxon>
        <taxon>lamiids</taxon>
        <taxon>Lamiales</taxon>
        <taxon>Oleaceae</taxon>
        <taxon>Oleeae</taxon>
        <taxon>Olea</taxon>
    </lineage>
</organism>
<evidence type="ECO:0000313" key="1">
    <source>
        <dbReference type="EMBL" id="CAA2955687.1"/>
    </source>
</evidence>
<keyword evidence="2" id="KW-1185">Reference proteome</keyword>
<dbReference type="Proteomes" id="UP000594638">
    <property type="component" value="Unassembled WGS sequence"/>
</dbReference>
<dbReference type="EMBL" id="CACTIH010000159">
    <property type="protein sequence ID" value="CAA2955687.1"/>
    <property type="molecule type" value="Genomic_DNA"/>
</dbReference>
<gene>
    <name evidence="1" type="ORF">OLEA9_A096470</name>
</gene>
<dbReference type="AlphaFoldDB" id="A0A8S0PP79"/>
<reference evidence="1 2" key="1">
    <citation type="submission" date="2019-12" db="EMBL/GenBank/DDBJ databases">
        <authorList>
            <person name="Alioto T."/>
            <person name="Alioto T."/>
            <person name="Gomez Garrido J."/>
        </authorList>
    </citation>
    <scope>NUCLEOTIDE SEQUENCE [LARGE SCALE GENOMIC DNA]</scope>
</reference>
<comment type="caution">
    <text evidence="1">The sequence shown here is derived from an EMBL/GenBank/DDBJ whole genome shotgun (WGS) entry which is preliminary data.</text>
</comment>
<sequence length="71" mass="8001">MILWKLGPSLTNLDVTLSTKLAEIEKLLSELGMVKLVEHEEGLPEWVVHNHGPHYRPPKFGGGSKLVFRIN</sequence>
<dbReference type="Gramene" id="OE9A096470T1">
    <property type="protein sequence ID" value="OE9A096470C1"/>
    <property type="gene ID" value="OE9A096470"/>
</dbReference>
<accession>A0A8S0PP79</accession>
<name>A0A8S0PP79_OLEEU</name>
<evidence type="ECO:0000313" key="2">
    <source>
        <dbReference type="Proteomes" id="UP000594638"/>
    </source>
</evidence>
<protein>
    <submittedName>
        <fullName evidence="1">Uncharacterized protein</fullName>
    </submittedName>
</protein>
<proteinExistence type="predicted"/>